<keyword evidence="1" id="KW-0175">Coiled coil</keyword>
<dbReference type="EMBL" id="BKCJ010046144">
    <property type="protein sequence ID" value="GEW12761.1"/>
    <property type="molecule type" value="Genomic_DNA"/>
</dbReference>
<proteinExistence type="predicted"/>
<protein>
    <submittedName>
        <fullName evidence="4">Copia protein</fullName>
    </submittedName>
</protein>
<evidence type="ECO:0000256" key="2">
    <source>
        <dbReference type="SAM" id="MobiDB-lite"/>
    </source>
</evidence>
<comment type="caution">
    <text evidence="4">The sequence shown here is derived from an EMBL/GenBank/DDBJ whole genome shotgun (WGS) entry which is preliminary data.</text>
</comment>
<feature type="region of interest" description="Disordered" evidence="2">
    <location>
        <begin position="99"/>
        <end position="130"/>
    </location>
</feature>
<evidence type="ECO:0000313" key="4">
    <source>
        <dbReference type="EMBL" id="GEW12761.1"/>
    </source>
</evidence>
<gene>
    <name evidence="4" type="ORF">Tci_184737</name>
</gene>
<dbReference type="AlphaFoldDB" id="A0A699GSP0"/>
<sequence length="1273" mass="146313">MADNLPKIVWYSTHHVTLMKSWLVQKQMALGQTTTGKEISNPFMAVNDVTRLQALVDKKKVVITEVAIREVLRLDDAEGVDCIPNEEIFAELARMGYDTTTHGDDAQEPSIPSPTPPTPLPQPLQDLPSTSHRVDLSEDTVMDDASNQERIIDELDKDDVISLMDDKEDEKKEEKAKIVEDDQLQGRQEESQAEIYKIDLDHASKVLSMQEDEPAEVQEVVEVVTTAKLIIEVVTAASTTSYATEPKVLAVTIIAAPVRVAAASTKRRKGVVIRDPEEESTTSLIIPADTKSKDKGKGIMVEEPKPLKIKQQVEMDEEYARKLHAELIKYIEWDVAIDHVKQKAKEDQVNVAGFRLDYFKGISYDDIRPIFKAKFNSNIEFLLKTKEQMEEEKNRAIQSINETPAQKSAKRRKLNEEVEDLKRNLEIIPDEDDEIYTEATRLARKVPVMDYEIINLNNKPYNKIIRADGTHQLYIIFLTLLKNFDREDLEALWSLVKERFFASKPKNFFDDFLLTTLGAMFEKPDEQAQLILLVERRYPLSRFTLEQMMNAVRLRVEEESEMSLELLSNLISTVGPSRALNNDEPSYPDDPSMPHLEDIYASPTVQTRSKVNKNSEAHALKAIRTKWVYRNKKDERGVVVRNKVILVAQGHMQEEGIYYDEVFAHVARIEFIRIFLAFASYMSFIVYRMDVKSAFLYGTVDEEVYVTQPPGFVDPKFPNKVKQKEDGIFISQDKYVAEILKKFDFLCVKTASTPIKTQKPLVKDDEAANVDVHLYRFQVTPKTSHLQAVKRIFRDAYEKKLIQVLKIHTDNNVADLLTKAFDVSSNEALAIPEQTAAGKEKSNRYKLLLFSLMKDDAINLMLLVDFLNTQDIQYALMVNPTIYVLCIKQFCATVLIKKVNDVIKLQSECMHLKRGRIEAIDADEEITLMDMETQADLGAELQGRKDDDTAAIKDASAAKPTVFDDEKVTMTMAQTLIKMKDEKARLLDEKMAKMLHDAEVEQAAAREKEYNKVQTLFKPNKDKEPTKKRVAEETLLHETFKKLKAFEVSVSEFKIEALQVKYPLIDWEIHYEGSRSYWTIIRVGGITEVYQSFKDMLKGFDREDLDTLWRLVKEKFSSSVPIVDKEKALWVELKRLFEPDADDVIWKLQRKPQTKAQARKNIMIYLRNMAGFKLDYFKGMSYNDIRPIFEKYFNSNVAFLEKTKKQLEEEESRLLKRISESLEEKATKKQKLDEEVEELNKHLQIVPNNDDDVYTQATPLALKRRLGGAMADS</sequence>
<feature type="region of interest" description="Disordered" evidence="2">
    <location>
        <begin position="166"/>
        <end position="190"/>
    </location>
</feature>
<feature type="compositionally biased region" description="Pro residues" evidence="2">
    <location>
        <begin position="111"/>
        <end position="122"/>
    </location>
</feature>
<evidence type="ECO:0000259" key="3">
    <source>
        <dbReference type="Pfam" id="PF07727"/>
    </source>
</evidence>
<feature type="coiled-coil region" evidence="1">
    <location>
        <begin position="1197"/>
        <end position="1242"/>
    </location>
</feature>
<accession>A0A699GSP0</accession>
<dbReference type="Pfam" id="PF07727">
    <property type="entry name" value="RVT_2"/>
    <property type="match status" value="1"/>
</dbReference>
<feature type="domain" description="Reverse transcriptase Ty1/copia-type" evidence="3">
    <location>
        <begin position="619"/>
        <end position="725"/>
    </location>
</feature>
<reference evidence="4" key="1">
    <citation type="journal article" date="2019" name="Sci. Rep.">
        <title>Draft genome of Tanacetum cinerariifolium, the natural source of mosquito coil.</title>
        <authorList>
            <person name="Yamashiro T."/>
            <person name="Shiraishi A."/>
            <person name="Satake H."/>
            <person name="Nakayama K."/>
        </authorList>
    </citation>
    <scope>NUCLEOTIDE SEQUENCE</scope>
</reference>
<name>A0A699GSP0_TANCI</name>
<organism evidence="4">
    <name type="scientific">Tanacetum cinerariifolium</name>
    <name type="common">Dalmatian daisy</name>
    <name type="synonym">Chrysanthemum cinerariifolium</name>
    <dbReference type="NCBI Taxonomy" id="118510"/>
    <lineage>
        <taxon>Eukaryota</taxon>
        <taxon>Viridiplantae</taxon>
        <taxon>Streptophyta</taxon>
        <taxon>Embryophyta</taxon>
        <taxon>Tracheophyta</taxon>
        <taxon>Spermatophyta</taxon>
        <taxon>Magnoliopsida</taxon>
        <taxon>eudicotyledons</taxon>
        <taxon>Gunneridae</taxon>
        <taxon>Pentapetalae</taxon>
        <taxon>asterids</taxon>
        <taxon>campanulids</taxon>
        <taxon>Asterales</taxon>
        <taxon>Asteraceae</taxon>
        <taxon>Asteroideae</taxon>
        <taxon>Anthemideae</taxon>
        <taxon>Anthemidinae</taxon>
        <taxon>Tanacetum</taxon>
    </lineage>
</organism>
<dbReference type="InterPro" id="IPR013103">
    <property type="entry name" value="RVT_2"/>
</dbReference>
<feature type="coiled-coil region" evidence="1">
    <location>
        <begin position="372"/>
        <end position="431"/>
    </location>
</feature>
<evidence type="ECO:0000256" key="1">
    <source>
        <dbReference type="SAM" id="Coils"/>
    </source>
</evidence>
<feature type="compositionally biased region" description="Basic and acidic residues" evidence="2">
    <location>
        <begin position="169"/>
        <end position="180"/>
    </location>
</feature>